<dbReference type="GO" id="GO:0007165">
    <property type="term" value="P:signal transduction"/>
    <property type="evidence" value="ECO:0007669"/>
    <property type="project" value="InterPro"/>
</dbReference>
<keyword evidence="2" id="KW-0812">Transmembrane</keyword>
<dbReference type="InterPro" id="IPR035897">
    <property type="entry name" value="Toll_tir_struct_dom_sf"/>
</dbReference>
<keyword evidence="6" id="KW-1185">Reference proteome</keyword>
<organism evidence="4">
    <name type="scientific">Cladocopium goreaui</name>
    <dbReference type="NCBI Taxonomy" id="2562237"/>
    <lineage>
        <taxon>Eukaryota</taxon>
        <taxon>Sar</taxon>
        <taxon>Alveolata</taxon>
        <taxon>Dinophyceae</taxon>
        <taxon>Suessiales</taxon>
        <taxon>Symbiodiniaceae</taxon>
        <taxon>Cladocopium</taxon>
    </lineage>
</organism>
<dbReference type="Pfam" id="PF01582">
    <property type="entry name" value="TIR"/>
    <property type="match status" value="1"/>
</dbReference>
<gene>
    <name evidence="4" type="ORF">C1SCF055_LOCUS9463</name>
</gene>
<sequence>MAGVLKIAQDSDSPVVSPAKSERSLTPKVPAELVQGVPCRCLLVGGGTPFRTSGKVETTRHVKRCSGYDIFVSHDWQTSRWLKYASLLVLLNSRAAALATLVVSLALGLVVAYQVLPNYSLSMSIGYLTFAVFFLFWQHIRDIFLTPKLAFLDKLCIPQDDEEVKEKCILGLAGFLKRSRKLVILFSELYIGRLWCAYEFTAFMRMHSNQGHVQTVPVVLPLLILLHAAWWFAVKMLIFLIWHTSQTSQMMKVVLSTIGGLAVMFLITYPLQAWVGRRLTKNLQSLSRQLREFDIHESKCSCCSAGHETPSGERIPCDRDLIYQSLADWHGNDAADLQERLEGFNKAVRTQFADRILATCGEQSMSIRLLIYTVFSMNTPFLIIRIPDAIGQAQQQPSAFLACVVALRNLVGSWGHIWPSMLVYLWACKTMWALTLRYNQWPILIETGLYKLSSWLGMELMEPTLPEQMVRAFREAANDALVVAELPGIAWEEIAPPADAEDGCFKQIPHTWRDITAKSSQNALPASNPRPGSCFGFDHF</sequence>
<feature type="transmembrane region" description="Helical" evidence="2">
    <location>
        <begin position="253"/>
        <end position="275"/>
    </location>
</feature>
<protein>
    <recommendedName>
        <fullName evidence="3">TIR domain-containing protein</fullName>
    </recommendedName>
</protein>
<dbReference type="Gene3D" id="3.40.50.10140">
    <property type="entry name" value="Toll/interleukin-1 receptor homology (TIR) domain"/>
    <property type="match status" value="1"/>
</dbReference>
<name>A0A9P1BY90_9DINO</name>
<reference evidence="4" key="1">
    <citation type="submission" date="2022-10" db="EMBL/GenBank/DDBJ databases">
        <authorList>
            <person name="Chen Y."/>
            <person name="Dougan E. K."/>
            <person name="Chan C."/>
            <person name="Rhodes N."/>
            <person name="Thang M."/>
        </authorList>
    </citation>
    <scope>NUCLEOTIDE SEQUENCE</scope>
</reference>
<comment type="caution">
    <text evidence="4">The sequence shown here is derived from an EMBL/GenBank/DDBJ whole genome shotgun (WGS) entry which is preliminary data.</text>
</comment>
<evidence type="ECO:0000313" key="6">
    <source>
        <dbReference type="Proteomes" id="UP001152797"/>
    </source>
</evidence>
<evidence type="ECO:0000259" key="3">
    <source>
        <dbReference type="PROSITE" id="PS50104"/>
    </source>
</evidence>
<feature type="transmembrane region" description="Helical" evidence="2">
    <location>
        <begin position="218"/>
        <end position="241"/>
    </location>
</feature>
<keyword evidence="2" id="KW-1133">Transmembrane helix</keyword>
<reference evidence="5" key="2">
    <citation type="submission" date="2024-04" db="EMBL/GenBank/DDBJ databases">
        <authorList>
            <person name="Chen Y."/>
            <person name="Shah S."/>
            <person name="Dougan E. K."/>
            <person name="Thang M."/>
            <person name="Chan C."/>
        </authorList>
    </citation>
    <scope>NUCLEOTIDE SEQUENCE [LARGE SCALE GENOMIC DNA]</scope>
</reference>
<feature type="transmembrane region" description="Helical" evidence="2">
    <location>
        <begin position="182"/>
        <end position="206"/>
    </location>
</feature>
<dbReference type="PROSITE" id="PS50104">
    <property type="entry name" value="TIR"/>
    <property type="match status" value="1"/>
</dbReference>
<evidence type="ECO:0000256" key="2">
    <source>
        <dbReference type="SAM" id="Phobius"/>
    </source>
</evidence>
<dbReference type="EMBL" id="CAMXCT030000656">
    <property type="protein sequence ID" value="CAL4769011.1"/>
    <property type="molecule type" value="Genomic_DNA"/>
</dbReference>
<evidence type="ECO:0000313" key="4">
    <source>
        <dbReference type="EMBL" id="CAI3981699.1"/>
    </source>
</evidence>
<proteinExistence type="predicted"/>
<dbReference type="InterPro" id="IPR000157">
    <property type="entry name" value="TIR_dom"/>
</dbReference>
<dbReference type="EMBL" id="CAMXCT010000656">
    <property type="protein sequence ID" value="CAI3981699.1"/>
    <property type="molecule type" value="Genomic_DNA"/>
</dbReference>
<evidence type="ECO:0000256" key="1">
    <source>
        <dbReference type="SAM" id="MobiDB-lite"/>
    </source>
</evidence>
<feature type="domain" description="TIR" evidence="3">
    <location>
        <begin position="111"/>
        <end position="261"/>
    </location>
</feature>
<dbReference type="EMBL" id="CAMXCT020000656">
    <property type="protein sequence ID" value="CAL1135074.1"/>
    <property type="molecule type" value="Genomic_DNA"/>
</dbReference>
<dbReference type="Proteomes" id="UP001152797">
    <property type="component" value="Unassembled WGS sequence"/>
</dbReference>
<dbReference type="AlphaFoldDB" id="A0A9P1BY90"/>
<feature type="region of interest" description="Disordered" evidence="1">
    <location>
        <begin position="1"/>
        <end position="23"/>
    </location>
</feature>
<feature type="transmembrane region" description="Helical" evidence="2">
    <location>
        <begin position="87"/>
        <end position="113"/>
    </location>
</feature>
<keyword evidence="2" id="KW-0472">Membrane</keyword>
<evidence type="ECO:0000313" key="5">
    <source>
        <dbReference type="EMBL" id="CAL1135074.1"/>
    </source>
</evidence>
<dbReference type="SUPFAM" id="SSF52200">
    <property type="entry name" value="Toll/Interleukin receptor TIR domain"/>
    <property type="match status" value="1"/>
</dbReference>
<accession>A0A9P1BY90</accession>
<feature type="transmembrane region" description="Helical" evidence="2">
    <location>
        <begin position="119"/>
        <end position="137"/>
    </location>
</feature>
<dbReference type="OrthoDB" id="414861at2759"/>